<dbReference type="GO" id="GO:0060070">
    <property type="term" value="P:canonical Wnt signaling pathway"/>
    <property type="evidence" value="ECO:0007669"/>
    <property type="project" value="InterPro"/>
</dbReference>
<dbReference type="EMBL" id="JAINUG010000056">
    <property type="protein sequence ID" value="KAJ8403792.1"/>
    <property type="molecule type" value="Genomic_DNA"/>
</dbReference>
<feature type="domain" description="DEAD-box RNA helicase Q" evidence="19">
    <location>
        <begin position="1459"/>
        <end position="1487"/>
    </location>
</feature>
<comment type="similarity">
    <text evidence="3">Belongs to the BCL9 family.</text>
</comment>
<keyword evidence="5" id="KW-0963">Cytoplasm</keyword>
<feature type="compositionally biased region" description="Polar residues" evidence="16">
    <location>
        <begin position="1174"/>
        <end position="1185"/>
    </location>
</feature>
<dbReference type="InterPro" id="IPR011545">
    <property type="entry name" value="DEAD/DEAH_box_helicase_dom"/>
</dbReference>
<dbReference type="GO" id="GO:0030512">
    <property type="term" value="P:negative regulation of transforming growth factor beta receptor signaling pathway"/>
    <property type="evidence" value="ECO:0007669"/>
    <property type="project" value="TreeGrafter"/>
</dbReference>
<feature type="region of interest" description="Disordered" evidence="16">
    <location>
        <begin position="744"/>
        <end position="782"/>
    </location>
</feature>
<evidence type="ECO:0000256" key="14">
    <source>
        <dbReference type="ARBA" id="ARBA00047984"/>
    </source>
</evidence>
<evidence type="ECO:0000313" key="21">
    <source>
        <dbReference type="Proteomes" id="UP001221898"/>
    </source>
</evidence>
<dbReference type="Proteomes" id="UP001221898">
    <property type="component" value="Unassembled WGS sequence"/>
</dbReference>
<dbReference type="FunFam" id="3.40.50.300:FF:000114">
    <property type="entry name" value="ATP-dependent RNA helicase DDX6"/>
    <property type="match status" value="1"/>
</dbReference>
<feature type="region of interest" description="Disordered" evidence="16">
    <location>
        <begin position="404"/>
        <end position="496"/>
    </location>
</feature>
<feature type="short sequence motif" description="Q motif" evidence="15">
    <location>
        <begin position="1459"/>
        <end position="1487"/>
    </location>
</feature>
<feature type="region of interest" description="Disordered" evidence="16">
    <location>
        <begin position="1145"/>
        <end position="1295"/>
    </location>
</feature>
<dbReference type="GO" id="GO:1990907">
    <property type="term" value="C:beta-catenin-TCF complex"/>
    <property type="evidence" value="ECO:0007669"/>
    <property type="project" value="TreeGrafter"/>
</dbReference>
<feature type="compositionally biased region" description="Polar residues" evidence="16">
    <location>
        <begin position="45"/>
        <end position="73"/>
    </location>
</feature>
<keyword evidence="6" id="KW-0547">Nucleotide-binding</keyword>
<dbReference type="InterPro" id="IPR001650">
    <property type="entry name" value="Helicase_C-like"/>
</dbReference>
<comment type="catalytic activity">
    <reaction evidence="14">
        <text>ATP + H2O = ADP + phosphate + H(+)</text>
        <dbReference type="Rhea" id="RHEA:13065"/>
        <dbReference type="ChEBI" id="CHEBI:15377"/>
        <dbReference type="ChEBI" id="CHEBI:15378"/>
        <dbReference type="ChEBI" id="CHEBI:30616"/>
        <dbReference type="ChEBI" id="CHEBI:43474"/>
        <dbReference type="ChEBI" id="CHEBI:456216"/>
        <dbReference type="EC" id="3.6.4.13"/>
    </reaction>
</comment>
<dbReference type="PROSITE" id="PS51195">
    <property type="entry name" value="Q_MOTIF"/>
    <property type="match status" value="1"/>
</dbReference>
<comment type="similarity">
    <text evidence="12">Belongs to the DEAD box helicase family. DDX6/DHH1 subfamily.</text>
</comment>
<keyword evidence="11" id="KW-0539">Nucleus</keyword>
<feature type="compositionally biased region" description="Basic and acidic residues" evidence="16">
    <location>
        <begin position="371"/>
        <end position="386"/>
    </location>
</feature>
<dbReference type="InterPro" id="IPR024670">
    <property type="entry name" value="BCL9_beta-catenin-bd_dom"/>
</dbReference>
<evidence type="ECO:0000256" key="13">
    <source>
        <dbReference type="ARBA" id="ARBA00041970"/>
    </source>
</evidence>
<dbReference type="CDD" id="cd17940">
    <property type="entry name" value="DEADc_DDX6"/>
    <property type="match status" value="1"/>
</dbReference>
<evidence type="ECO:0000256" key="6">
    <source>
        <dbReference type="ARBA" id="ARBA00022741"/>
    </source>
</evidence>
<evidence type="ECO:0000256" key="9">
    <source>
        <dbReference type="ARBA" id="ARBA00022840"/>
    </source>
</evidence>
<keyword evidence="21" id="KW-1185">Reference proteome</keyword>
<dbReference type="Pfam" id="PF00270">
    <property type="entry name" value="DEAD"/>
    <property type="match status" value="1"/>
</dbReference>
<keyword evidence="10" id="KW-0694">RNA-binding</keyword>
<feature type="compositionally biased region" description="Low complexity" evidence="16">
    <location>
        <begin position="847"/>
        <end position="877"/>
    </location>
</feature>
<evidence type="ECO:0000256" key="12">
    <source>
        <dbReference type="ARBA" id="ARBA00038316"/>
    </source>
</evidence>
<dbReference type="InterPro" id="IPR015668">
    <property type="entry name" value="Bcl-9/Bcl-9l"/>
</dbReference>
<dbReference type="Pfam" id="PF00271">
    <property type="entry name" value="Helicase_C"/>
    <property type="match status" value="1"/>
</dbReference>
<comment type="subcellular location">
    <subcellularLocation>
        <location evidence="2">Cytoplasm</location>
        <location evidence="2">P-body</location>
    </subcellularLocation>
    <subcellularLocation>
        <location evidence="1">Nucleus</location>
    </subcellularLocation>
</comment>
<dbReference type="InterPro" id="IPR000629">
    <property type="entry name" value="RNA-helicase_DEAD-box_CS"/>
</dbReference>
<feature type="compositionally biased region" description="Pro residues" evidence="16">
    <location>
        <begin position="35"/>
        <end position="44"/>
    </location>
</feature>
<protein>
    <recommendedName>
        <fullName evidence="4">RNA helicase</fullName>
        <ecNumber evidence="4">3.6.4.13</ecNumber>
    </recommendedName>
    <alternativeName>
        <fullName evidence="13">DEAD box protein 6</fullName>
    </alternativeName>
</protein>
<evidence type="ECO:0000256" key="5">
    <source>
        <dbReference type="ARBA" id="ARBA00022490"/>
    </source>
</evidence>
<evidence type="ECO:0000256" key="8">
    <source>
        <dbReference type="ARBA" id="ARBA00022806"/>
    </source>
</evidence>
<evidence type="ECO:0000256" key="10">
    <source>
        <dbReference type="ARBA" id="ARBA00022884"/>
    </source>
</evidence>
<feature type="domain" description="Helicase ATP-binding" evidence="17">
    <location>
        <begin position="1490"/>
        <end position="1661"/>
    </location>
</feature>
<dbReference type="Gene3D" id="3.40.50.300">
    <property type="entry name" value="P-loop containing nucleotide triphosphate hydrolases"/>
    <property type="match status" value="2"/>
</dbReference>
<dbReference type="FunFam" id="3.40.50.300:FF:000364">
    <property type="entry name" value="ATP-dependent RNA helicase DDX6"/>
    <property type="match status" value="1"/>
</dbReference>
<accession>A0AAD7SKP5</accession>
<dbReference type="InterPro" id="IPR013083">
    <property type="entry name" value="Znf_RING/FYVE/PHD"/>
</dbReference>
<dbReference type="Pfam" id="PF11502">
    <property type="entry name" value="BCL9"/>
    <property type="match status" value="1"/>
</dbReference>
<feature type="region of interest" description="Disordered" evidence="16">
    <location>
        <begin position="795"/>
        <end position="953"/>
    </location>
</feature>
<dbReference type="GO" id="GO:0003724">
    <property type="term" value="F:RNA helicase activity"/>
    <property type="evidence" value="ECO:0007669"/>
    <property type="project" value="UniProtKB-EC"/>
</dbReference>
<feature type="compositionally biased region" description="Low complexity" evidence="16">
    <location>
        <begin position="466"/>
        <end position="481"/>
    </location>
</feature>
<gene>
    <name evidence="20" type="ORF">AAFF_G00346600</name>
</gene>
<feature type="compositionally biased region" description="Basic and acidic residues" evidence="16">
    <location>
        <begin position="114"/>
        <end position="126"/>
    </location>
</feature>
<sequence length="1846" mass="195007">MVKPEASAVSAERLSELGQSEDRASLRDTAGFRRPCPPLIPPPSFSANQMHSDSKLTNHGKQVNSGAQSQIPNLGSKGMGAGSHGAKPSQISPGNSGLKSGQQGGGVKSKAKRERGVSMDAADQRDALTPALEPDTKAEGVMRSKRRCVLEKKQPYSGDEWCSGGDTEEEEDKPPAPPHRELSMAGSAQSLSGPSPMGHISESGGSALGRGVGPGLHADLPRPHQQVVYVFTTSLANSAAEAVVHGQADSILLFHQHNIPRTKLDQCTSVKLSSLSEQLSSGSTPPIGTPKSQSATPRPTSVGGAHLHPAGTPTSTGPPEDEPPPAARPTAAPGDMGSGAPPQAGPEGPGLLPTPGVGGSPSPGLQGEAGPRGEVEGPDGLSREQLEHRERSLQTLRDIERLLLRSSDPSNHHRDNGLEGSDGAGHPGNCSSNGGPFPPGALRKCDEPLQSMISQTQSLGGPLGAPPLHGGPHPHPHLASPTGMDMGPLLGPDGLTPEQVAWRKLQEEMGPEMMRGPPPPYHSKPGEPQWGPGPMMAGGMGGGGGGRFLGQMQRGPPRGGGPGGYPGNPGGILPMEAMGHQRPPRPGMGWLEDVGGGGGPFQGCYPPGGPHPHLQGWSWPSSSSSSTGLASFPVDFPASRRIMGSPGGGGPGGGPPMRELMDSPLGPGFGMSAQMSSQQQHMMMAQKLGAGMGGGVGPGAGALADMLSAEELSQFRAAQNGRGHGNKGMVPCGGGPLQFPNQGPFPGPQPGGGYLQEGPDMFGPDQQGPPHMGGTSRLSHMPRGAELGQRHPADLSINIHPMGSPAMPRPHQLKSPSLSQDASPLMPSPSTPSLKSPTGPLPPSLPPSSGAGPPSGSMRSPQVMGPSLGLRSPSGSPAMPIASPGWTTSPKPTLPSPVGPPSGKGGGNGGSSSTETGLSLPPRSSNSTPISQPGSMNPSMPFTSSPDMPTAQNPLSLIMSQMSKYAMPSSTPLYHEAIKTIAADDDEMTPDRPLLPGVNMAGNMGNHQSSQLLLTSQSSMGPHSGPQSPMGMVLQGQPQLSHDPSGPMLHSPLGLPGMSVSPMPQNQIGGFSRMQAPPHGALHPPSPGMGQQYPQPPPDDALSHHQLHLLGKRPHPAEPFPPMSMGEGPDLSDVIRPSPTGIPEFDLSRIMPSDKPSSTLQYFPKSDHPPPSSNPHIANLQNMMEGQQLAPPHSGLRAALGGGHRGGPMGPMCHPGHALARSSLSPQQHHHLQQQQQQQQAMMANSLLHHPSHQHPHPHPSHPHPHPHPHPSHGHPHAHPHAHPHPGVMMSQQQHHQNLVMMQAKQRAMSVPADAYGQQGPLMSPQGPMMGPPHPQSGMMGPQALRQRGVSLDSPLGYGPGGEVFGEVFGVRTGNVALLSPLQKLAANQNGQLRGPLKAVGGPQQTGPLNASSTINSSSQPTPTANALIKPGDDWKKNLKLPPKDMRMKTSDVTATKGNEFEDYCLKRELLMGIFEMGWEKPSPIQEESIPIALSGRDILARAKNGTGKSGAFLIPLLERIDLKRDCIQALGVVPTRELALQVSQICIQVSKHMGGVKVMATTGGTNLRDDIMRLDETVHVVIATPGRILDLIKKGVAKVDQVQMIVLDEADKLLSQDFVQMMEEMLSFMPKQRQILLYSATFPTSVQKFMNSHLQKPYEINQMEELTLKGVTQYYAYVTERQKVHCLNTLFSRLQINQSIIFCNSAQRVELLAKKISQLGYSCFYIHAKMRQEHRNRVFHDFRNGLCRNLVCTDLFTRGIDIQTVNVVINFDFPKLGETYLHRIGRSGRYGHLGLAINLITYDDRFNLKGIEEQLCTEIKPIPGSIDKSLYVAEYHSEGSDEAKL</sequence>
<feature type="compositionally biased region" description="Polar residues" evidence="16">
    <location>
        <begin position="284"/>
        <end position="299"/>
    </location>
</feature>
<evidence type="ECO:0000256" key="2">
    <source>
        <dbReference type="ARBA" id="ARBA00004201"/>
    </source>
</evidence>
<dbReference type="SMART" id="SM00490">
    <property type="entry name" value="HELICc"/>
    <property type="match status" value="1"/>
</dbReference>
<keyword evidence="9" id="KW-0067">ATP-binding</keyword>
<comment type="caution">
    <text evidence="20">The sequence shown here is derived from an EMBL/GenBank/DDBJ whole genome shotgun (WGS) entry which is preliminary data.</text>
</comment>
<dbReference type="PANTHER" id="PTHR15185:SF3">
    <property type="entry name" value="B-CELL CLL_LYMPHOMA 9-LIKE PROTEIN"/>
    <property type="match status" value="1"/>
</dbReference>
<evidence type="ECO:0000259" key="19">
    <source>
        <dbReference type="PROSITE" id="PS51195"/>
    </source>
</evidence>
<feature type="compositionally biased region" description="Low complexity" evidence="16">
    <location>
        <begin position="911"/>
        <end position="922"/>
    </location>
</feature>
<dbReference type="Gene3D" id="3.30.40.10">
    <property type="entry name" value="Zinc/RING finger domain, C3HC4 (zinc finger)"/>
    <property type="match status" value="1"/>
</dbReference>
<dbReference type="PROSITE" id="PS51192">
    <property type="entry name" value="HELICASE_ATP_BIND_1"/>
    <property type="match status" value="1"/>
</dbReference>
<feature type="region of interest" description="Disordered" evidence="16">
    <location>
        <begin position="1"/>
        <end position="141"/>
    </location>
</feature>
<evidence type="ECO:0000256" key="4">
    <source>
        <dbReference type="ARBA" id="ARBA00012552"/>
    </source>
</evidence>
<feature type="region of interest" description="Disordered" evidence="16">
    <location>
        <begin position="276"/>
        <end position="386"/>
    </location>
</feature>
<evidence type="ECO:0000256" key="11">
    <source>
        <dbReference type="ARBA" id="ARBA00023242"/>
    </source>
</evidence>
<dbReference type="SMART" id="SM00487">
    <property type="entry name" value="DEXDc"/>
    <property type="match status" value="1"/>
</dbReference>
<name>A0AAD7SKP5_9TELE</name>
<dbReference type="InterPro" id="IPR027417">
    <property type="entry name" value="P-loop_NTPase"/>
</dbReference>
<dbReference type="GO" id="GO:0016787">
    <property type="term" value="F:hydrolase activity"/>
    <property type="evidence" value="ECO:0007669"/>
    <property type="project" value="UniProtKB-KW"/>
</dbReference>
<evidence type="ECO:0000256" key="16">
    <source>
        <dbReference type="SAM" id="MobiDB-lite"/>
    </source>
</evidence>
<evidence type="ECO:0000256" key="1">
    <source>
        <dbReference type="ARBA" id="ARBA00004123"/>
    </source>
</evidence>
<feature type="region of interest" description="Disordered" evidence="16">
    <location>
        <begin position="154"/>
        <end position="219"/>
    </location>
</feature>
<dbReference type="InterPro" id="IPR014014">
    <property type="entry name" value="RNA_helicase_DEAD_Q_motif"/>
</dbReference>
<feature type="compositionally biased region" description="Gly residues" evidence="16">
    <location>
        <begin position="1200"/>
        <end position="1209"/>
    </location>
</feature>
<dbReference type="SUPFAM" id="SSF52540">
    <property type="entry name" value="P-loop containing nucleoside triphosphate hydrolases"/>
    <property type="match status" value="1"/>
</dbReference>
<reference evidence="20" key="1">
    <citation type="journal article" date="2023" name="Science">
        <title>Genome structures resolve the early diversification of teleost fishes.</title>
        <authorList>
            <person name="Parey E."/>
            <person name="Louis A."/>
            <person name="Montfort J."/>
            <person name="Bouchez O."/>
            <person name="Roques C."/>
            <person name="Iampietro C."/>
            <person name="Lluch J."/>
            <person name="Castinel A."/>
            <person name="Donnadieu C."/>
            <person name="Desvignes T."/>
            <person name="Floi Bucao C."/>
            <person name="Jouanno E."/>
            <person name="Wen M."/>
            <person name="Mejri S."/>
            <person name="Dirks R."/>
            <person name="Jansen H."/>
            <person name="Henkel C."/>
            <person name="Chen W.J."/>
            <person name="Zahm M."/>
            <person name="Cabau C."/>
            <person name="Klopp C."/>
            <person name="Thompson A.W."/>
            <person name="Robinson-Rechavi M."/>
            <person name="Braasch I."/>
            <person name="Lecointre G."/>
            <person name="Bobe J."/>
            <person name="Postlethwait J.H."/>
            <person name="Berthelot C."/>
            <person name="Roest Crollius H."/>
            <person name="Guiguen Y."/>
        </authorList>
    </citation>
    <scope>NUCLEOTIDE SEQUENCE</scope>
    <source>
        <strain evidence="20">NC1722</strain>
    </source>
</reference>
<dbReference type="PROSITE" id="PS51194">
    <property type="entry name" value="HELICASE_CTER"/>
    <property type="match status" value="1"/>
</dbReference>
<keyword evidence="7" id="KW-0378">Hydrolase</keyword>
<dbReference type="GO" id="GO:0005524">
    <property type="term" value="F:ATP binding"/>
    <property type="evidence" value="ECO:0007669"/>
    <property type="project" value="UniProtKB-KW"/>
</dbReference>
<dbReference type="GO" id="GO:0008013">
    <property type="term" value="F:beta-catenin binding"/>
    <property type="evidence" value="ECO:0007669"/>
    <property type="project" value="InterPro"/>
</dbReference>
<feature type="domain" description="Helicase C-terminal" evidence="18">
    <location>
        <begin position="1671"/>
        <end position="1831"/>
    </location>
</feature>
<dbReference type="GO" id="GO:0000932">
    <property type="term" value="C:P-body"/>
    <property type="evidence" value="ECO:0007669"/>
    <property type="project" value="UniProtKB-SubCell"/>
</dbReference>
<feature type="region of interest" description="Disordered" evidence="16">
    <location>
        <begin position="1411"/>
        <end position="1443"/>
    </location>
</feature>
<feature type="compositionally biased region" description="Basic residues" evidence="16">
    <location>
        <begin position="1250"/>
        <end position="1284"/>
    </location>
</feature>
<dbReference type="PANTHER" id="PTHR15185">
    <property type="entry name" value="BCL9"/>
    <property type="match status" value="1"/>
</dbReference>
<feature type="compositionally biased region" description="Polar residues" evidence="16">
    <location>
        <begin position="1411"/>
        <end position="1425"/>
    </location>
</feature>
<evidence type="ECO:0000259" key="18">
    <source>
        <dbReference type="PROSITE" id="PS51194"/>
    </source>
</evidence>
<dbReference type="CDD" id="cd18787">
    <property type="entry name" value="SF2_C_DEAD"/>
    <property type="match status" value="1"/>
</dbReference>
<proteinExistence type="inferred from homology"/>
<evidence type="ECO:0000256" key="15">
    <source>
        <dbReference type="PROSITE-ProRule" id="PRU00552"/>
    </source>
</evidence>
<evidence type="ECO:0000256" key="7">
    <source>
        <dbReference type="ARBA" id="ARBA00022801"/>
    </source>
</evidence>
<feature type="compositionally biased region" description="Basic and acidic residues" evidence="16">
    <location>
        <begin position="1431"/>
        <end position="1443"/>
    </location>
</feature>
<feature type="compositionally biased region" description="Polar residues" evidence="16">
    <location>
        <begin position="923"/>
        <end position="953"/>
    </location>
</feature>
<feature type="compositionally biased region" description="Low complexity" evidence="16">
    <location>
        <begin position="328"/>
        <end position="355"/>
    </location>
</feature>
<dbReference type="GO" id="GO:0003713">
    <property type="term" value="F:transcription coactivator activity"/>
    <property type="evidence" value="ECO:0007669"/>
    <property type="project" value="InterPro"/>
</dbReference>
<dbReference type="GO" id="GO:0003723">
    <property type="term" value="F:RNA binding"/>
    <property type="evidence" value="ECO:0007669"/>
    <property type="project" value="UniProtKB-KW"/>
</dbReference>
<evidence type="ECO:0000313" key="20">
    <source>
        <dbReference type="EMBL" id="KAJ8403792.1"/>
    </source>
</evidence>
<evidence type="ECO:0000259" key="17">
    <source>
        <dbReference type="PROSITE" id="PS51192"/>
    </source>
</evidence>
<dbReference type="PROSITE" id="PS00039">
    <property type="entry name" value="DEAD_ATP_HELICASE"/>
    <property type="match status" value="1"/>
</dbReference>
<keyword evidence="8" id="KW-0347">Helicase</keyword>
<evidence type="ECO:0000256" key="3">
    <source>
        <dbReference type="ARBA" id="ARBA00009200"/>
    </source>
</evidence>
<dbReference type="GO" id="GO:0045944">
    <property type="term" value="P:positive regulation of transcription by RNA polymerase II"/>
    <property type="evidence" value="ECO:0007669"/>
    <property type="project" value="TreeGrafter"/>
</dbReference>
<dbReference type="EC" id="3.6.4.13" evidence="4"/>
<dbReference type="InterPro" id="IPR014001">
    <property type="entry name" value="Helicase_ATP-bd"/>
</dbReference>
<organism evidence="20 21">
    <name type="scientific">Aldrovandia affinis</name>
    <dbReference type="NCBI Taxonomy" id="143900"/>
    <lineage>
        <taxon>Eukaryota</taxon>
        <taxon>Metazoa</taxon>
        <taxon>Chordata</taxon>
        <taxon>Craniata</taxon>
        <taxon>Vertebrata</taxon>
        <taxon>Euteleostomi</taxon>
        <taxon>Actinopterygii</taxon>
        <taxon>Neopterygii</taxon>
        <taxon>Teleostei</taxon>
        <taxon>Notacanthiformes</taxon>
        <taxon>Halosauridae</taxon>
        <taxon>Aldrovandia</taxon>
    </lineage>
</organism>